<dbReference type="InterPro" id="IPR029332">
    <property type="entry name" value="PEHE_dom"/>
</dbReference>
<protein>
    <submittedName>
        <fullName evidence="5">PEHE domain-containing protein</fullName>
    </submittedName>
</protein>
<evidence type="ECO:0000313" key="4">
    <source>
        <dbReference type="Proteomes" id="UP000274131"/>
    </source>
</evidence>
<evidence type="ECO:0000259" key="2">
    <source>
        <dbReference type="Pfam" id="PF15275"/>
    </source>
</evidence>
<keyword evidence="4" id="KW-1185">Reference proteome</keyword>
<reference evidence="3 4" key="2">
    <citation type="submission" date="2018-10" db="EMBL/GenBank/DDBJ databases">
        <authorList>
            <consortium name="Pathogen Informatics"/>
        </authorList>
    </citation>
    <scope>NUCLEOTIDE SEQUENCE [LARGE SCALE GENOMIC DNA]</scope>
</reference>
<evidence type="ECO:0000313" key="5">
    <source>
        <dbReference type="WBParaSite" id="EVEC_0000915301-mRNA-1"/>
    </source>
</evidence>
<accession>A0A0N4VEN6</accession>
<dbReference type="OrthoDB" id="5822988at2759"/>
<evidence type="ECO:0000256" key="1">
    <source>
        <dbReference type="SAM" id="MobiDB-lite"/>
    </source>
</evidence>
<dbReference type="WBParaSite" id="EVEC_0000915301-mRNA-1">
    <property type="protein sequence ID" value="EVEC_0000915301-mRNA-1"/>
    <property type="gene ID" value="EVEC_0000915301"/>
</dbReference>
<feature type="region of interest" description="Disordered" evidence="1">
    <location>
        <begin position="62"/>
        <end position="167"/>
    </location>
</feature>
<evidence type="ECO:0000313" key="3">
    <source>
        <dbReference type="EMBL" id="VDD93841.1"/>
    </source>
</evidence>
<name>A0A0N4VEN6_ENTVE</name>
<feature type="compositionally biased region" description="Polar residues" evidence="1">
    <location>
        <begin position="96"/>
        <end position="155"/>
    </location>
</feature>
<feature type="compositionally biased region" description="Polar residues" evidence="1">
    <location>
        <begin position="62"/>
        <end position="75"/>
    </location>
</feature>
<dbReference type="Pfam" id="PF15275">
    <property type="entry name" value="PEHE"/>
    <property type="match status" value="1"/>
</dbReference>
<dbReference type="EMBL" id="UXUI01009499">
    <property type="protein sequence ID" value="VDD93841.1"/>
    <property type="molecule type" value="Genomic_DNA"/>
</dbReference>
<feature type="region of interest" description="Disordered" evidence="1">
    <location>
        <begin position="1"/>
        <end position="23"/>
    </location>
</feature>
<dbReference type="GO" id="GO:1902562">
    <property type="term" value="C:H4 histone acetyltransferase complex"/>
    <property type="evidence" value="ECO:0007669"/>
    <property type="project" value="UniProtKB-ARBA"/>
</dbReference>
<sequence length="386" mass="43527">MAKTLYGLQNLRTGESTRRSCSHANQLENKQLVLGSRQLDVGRVGNVKNGCVSEEKCEKTNSTKGSLFESSQPQNKRFKSSDNPRVLKNVNKNDEAQNVDSSDGNNPQMCDEISSSSRRYQSNAFNRRPSSTRGKTSVLENLRFDQNTSPSTSVAGGNYVPPDDKDDAKLRSLRVRRYRPNVAQKIVTISSRRGMRDPPAKERLLPVPAPLGIAENGFELPLRRKSARIQEKRKKESPKVVEDAQAAECFIKPRGLKRAEPIEIPNFSYVGPLEIAAPPSNIINEDLSDEAFLKRHEKRGIEERRAKKIDLREQREQAFRERLMRKQMKNVEPSPPPPARFTVIQVDASELAHPLEEGFDSELLPERSQSPTTVVILNILFLNFSP</sequence>
<gene>
    <name evidence="3" type="ORF">EVEC_LOCUS8592</name>
</gene>
<feature type="domain" description="PEHE" evidence="2">
    <location>
        <begin position="263"/>
        <end position="332"/>
    </location>
</feature>
<organism evidence="5">
    <name type="scientific">Enterobius vermicularis</name>
    <name type="common">Human pinworm</name>
    <dbReference type="NCBI Taxonomy" id="51028"/>
    <lineage>
        <taxon>Eukaryota</taxon>
        <taxon>Metazoa</taxon>
        <taxon>Ecdysozoa</taxon>
        <taxon>Nematoda</taxon>
        <taxon>Chromadorea</taxon>
        <taxon>Rhabditida</taxon>
        <taxon>Spirurina</taxon>
        <taxon>Oxyuridomorpha</taxon>
        <taxon>Oxyuroidea</taxon>
        <taxon>Oxyuridae</taxon>
        <taxon>Enterobius</taxon>
    </lineage>
</organism>
<dbReference type="AlphaFoldDB" id="A0A0N4VEN6"/>
<dbReference type="Proteomes" id="UP000274131">
    <property type="component" value="Unassembled WGS sequence"/>
</dbReference>
<dbReference type="Gene3D" id="6.10.250.2000">
    <property type="match status" value="1"/>
</dbReference>
<proteinExistence type="predicted"/>
<reference evidence="5" key="1">
    <citation type="submission" date="2017-02" db="UniProtKB">
        <authorList>
            <consortium name="WormBaseParasite"/>
        </authorList>
    </citation>
    <scope>IDENTIFICATION</scope>
</reference>